<dbReference type="PANTHER" id="PTHR21666:SF270">
    <property type="entry name" value="MUREIN HYDROLASE ACTIVATOR ENVC"/>
    <property type="match status" value="1"/>
</dbReference>
<accession>A0ABW5VF13</accession>
<evidence type="ECO:0000313" key="2">
    <source>
        <dbReference type="EMBL" id="MFD2790262.1"/>
    </source>
</evidence>
<keyword evidence="2" id="KW-0378">Hydrolase</keyword>
<dbReference type="EMBL" id="JBHUOK010000030">
    <property type="protein sequence ID" value="MFD2790262.1"/>
    <property type="molecule type" value="Genomic_DNA"/>
</dbReference>
<dbReference type="SUPFAM" id="SSF51261">
    <property type="entry name" value="Duplicated hybrid motif"/>
    <property type="match status" value="1"/>
</dbReference>
<dbReference type="InterPro" id="IPR011055">
    <property type="entry name" value="Dup_hybrid_motif"/>
</dbReference>
<keyword evidence="3" id="KW-1185">Reference proteome</keyword>
<evidence type="ECO:0000259" key="1">
    <source>
        <dbReference type="Pfam" id="PF01551"/>
    </source>
</evidence>
<dbReference type="PANTHER" id="PTHR21666">
    <property type="entry name" value="PEPTIDASE-RELATED"/>
    <property type="match status" value="1"/>
</dbReference>
<dbReference type="RefSeq" id="WP_251805721.1">
    <property type="nucleotide sequence ID" value="NZ_CP166679.1"/>
</dbReference>
<evidence type="ECO:0000313" key="3">
    <source>
        <dbReference type="Proteomes" id="UP001597532"/>
    </source>
</evidence>
<protein>
    <submittedName>
        <fullName evidence="2">M23 family metallopeptidase</fullName>
        <ecNumber evidence="2">3.4.-.-</ecNumber>
    </submittedName>
</protein>
<name>A0ABW5VF13_9FLAO</name>
<dbReference type="EC" id="3.4.-.-" evidence="2"/>
<dbReference type="Gene3D" id="2.70.70.10">
    <property type="entry name" value="Glucose Permease (Domain IIA)"/>
    <property type="match status" value="1"/>
</dbReference>
<gene>
    <name evidence="2" type="ORF">ACFS1K_10840</name>
</gene>
<dbReference type="Proteomes" id="UP001597532">
    <property type="component" value="Unassembled WGS sequence"/>
</dbReference>
<dbReference type="InterPro" id="IPR050570">
    <property type="entry name" value="Cell_wall_metabolism_enzyme"/>
</dbReference>
<organism evidence="2 3">
    <name type="scientific">Arenibacter antarcticus</name>
    <dbReference type="NCBI Taxonomy" id="2040469"/>
    <lineage>
        <taxon>Bacteria</taxon>
        <taxon>Pseudomonadati</taxon>
        <taxon>Bacteroidota</taxon>
        <taxon>Flavobacteriia</taxon>
        <taxon>Flavobacteriales</taxon>
        <taxon>Flavobacteriaceae</taxon>
        <taxon>Arenibacter</taxon>
    </lineage>
</organism>
<reference evidence="3" key="1">
    <citation type="journal article" date="2019" name="Int. J. Syst. Evol. Microbiol.">
        <title>The Global Catalogue of Microorganisms (GCM) 10K type strain sequencing project: providing services to taxonomists for standard genome sequencing and annotation.</title>
        <authorList>
            <consortium name="The Broad Institute Genomics Platform"/>
            <consortium name="The Broad Institute Genome Sequencing Center for Infectious Disease"/>
            <person name="Wu L."/>
            <person name="Ma J."/>
        </authorList>
    </citation>
    <scope>NUCLEOTIDE SEQUENCE [LARGE SCALE GENOMIC DNA]</scope>
    <source>
        <strain evidence="3">KCTC 52924</strain>
    </source>
</reference>
<dbReference type="CDD" id="cd12797">
    <property type="entry name" value="M23_peptidase"/>
    <property type="match status" value="1"/>
</dbReference>
<sequence>MAILTIKIQPHTELDKVANSGPKVVVHYQEFVFEDDNQEITSREASISFDVSSEFVGQIEIDNYTAKTPLHLSVISSQGMLILNEDVNQPDNGTIAGTFIYVWKLTKPEIEKVKLLIERTPLYPAILSRSCQFISIGFPNPPFSQYKLMISPIRQTQINNATLTKLFGINNFDTVSKRLKIDNLVELANLPLGELTSSKIGISGQFDFTVPVEGNESGWLWILNGPVVFIGIQKEANLDPVSTKRTILLPPTSEKDGQETISNLIIGDSPIGAGTSLDVTEEELLSNPNVFNDDPGAFCKPFSNPHRIVSERTFHTILRVEQPTIGSKPFQRPDYGIKGDFTGGVLANAKLVMKIKNTSVRDNNPRAGTAVPRRENIFAGAASLKTKEVDTLLSSDISPEMTKDYIQRLAKRVPLGRFNLNVNHPLNWEGDSTEYQATSLGFGHILETRVQYRTNGYSLGKVAHSLTLAPRQTKRIITVQSRIADSISRREDTDFSESVDTGTDRNYSYQDSVESHLKEWSKGGSVAANAGAAGGVGGFISGVLFGGGGALGIAASGSTQRGGRDISSKETQNLRDSIRAYADSLRQLDSMVVVNQSQEEFIQGVSEIVRNVNYCHSLTVIYHEILRHLRVDTRVVGARECVFVPLEIKPFTIDRIYRWRDTLKSVLRKPQLRWVMNYIKDVRDNFSNSTVPPGRRDQVPIEHVSGSVYIQLKIERPKDDDEGKFIEVNWRPLFPFSNEPIGGIFGYLSKLLSDKKDAAFQKKYAPKIAANWANDLVLLDKDNRPYNVDFTMVSSYRHGKTMRIDFTLSDDTGTLSRSDLRNLSVLAPSLPEGSLANLKQVRLHYFTEHFDNQVSSARGTDDLIDVITGAATPEGGSAYLPTTRWEEVNLRLEIKNSFIELLEHLDEFTEYYHKRLWQTLDHDKLYMMLDGIKLSTNDERSVASVVERNPLAIVGNSLVFRVATGAFIGVDGHQDADSLNYYYRDTSNQAEPLRISLPTSGLYAQSLMDECEACEEHFGSTDWVLTNDEPELAELGSELLSSRRAQLPDATPSDLPGSIVNIQNAATPPSPSGFADSLAAVTNANAFRDMAGLKGTQENARVAMQEAAKLAAKFGSEAASLYKANMAASNAKNKMSAIEKAHKQGNIDDAEKKEQTKKVLNEMNQPISSGTSQKDIVELTDAVQRNGTDIDVERSDGEKISIKKSENLGFSGQSHPFPPITIANLVNHEGFDKKFNFILNLKKSPNFRVEFANKSFDFVDIGPIHALDESNITLNSSSPKFGDLIPCNPQSTTLIYEGAFVDVSDINSSGPSNTAISLGIKTNMTKSDLKYKLPFSSGKRIPCVQGQNLAGGTHLNNQKFALDFGIPRGTNVVAAMNGIVVDIVRVHPDLAIGSRGPSNTENLVKIRHDDLSYGIYAHLQQNQIKVNVGQTVITGQLLALSGNSGFTDGDHLHFAVLRATLTSFETIEFDFYDKNDQKYLAKTNKIYEVDSGLVNGKLLFGNGTPETVVTGDIGDVFLSKTGTPGATYFLKENDGSGTKTGWVAKAVF</sequence>
<dbReference type="InterPro" id="IPR016047">
    <property type="entry name" value="M23ase_b-sheet_dom"/>
</dbReference>
<dbReference type="GO" id="GO:0016787">
    <property type="term" value="F:hydrolase activity"/>
    <property type="evidence" value="ECO:0007669"/>
    <property type="project" value="UniProtKB-KW"/>
</dbReference>
<dbReference type="Pfam" id="PF01551">
    <property type="entry name" value="Peptidase_M23"/>
    <property type="match status" value="1"/>
</dbReference>
<comment type="caution">
    <text evidence="2">The sequence shown here is derived from an EMBL/GenBank/DDBJ whole genome shotgun (WGS) entry which is preliminary data.</text>
</comment>
<proteinExistence type="predicted"/>
<feature type="domain" description="M23ase beta-sheet core" evidence="1">
    <location>
        <begin position="1361"/>
        <end position="1457"/>
    </location>
</feature>